<dbReference type="InterPro" id="IPR020946">
    <property type="entry name" value="Flavin_mOase-like"/>
</dbReference>
<evidence type="ECO:0000256" key="3">
    <source>
        <dbReference type="ARBA" id="ARBA00022827"/>
    </source>
</evidence>
<name>A0A3N4JMJ3_9PEZI</name>
<dbReference type="OrthoDB" id="66881at2759"/>
<dbReference type="AlphaFoldDB" id="A0A3N4JMJ3"/>
<dbReference type="InterPro" id="IPR050346">
    <property type="entry name" value="FMO-like"/>
</dbReference>
<sequence>MKRKTAAVIGAGPSGLTTAKSLLANGIHPTIFERRKAVGGLWSPAAGSVTLNPGMRTNLSRYNCVFPEFAYEPHVSMLPTAREVGEYLDGFRRKYIPDECLRLGCAVVGVEELDGGGAGWSIDWKKEEGGEEGKEEFDFLVICSGFFSMPYIPPMLVEGFTGSVLHSVEYTWPHEKLSSKKKIVVVGGSMSGVEIVADIALRVGALPEEERARIELVHLFSRQFWIIPRFLPVAHKEDPSAPHFVPDDMVLYDVNRRRKNSMPMDKTQEEMNVLINTSISLQVGGRQADIHPNMHITDAHLRYTPWVAISDSYLEFVRSGAIKTVIGRLEKADGSTLHTSTGDITDVDSVLLGTGFYPSASLQRFLPEDLFRDLSSNDASIPEDSNFLPLLLYKECLHPSFNNTGGFVGMYKGPFFGVMELQGRWMAALLSGNLPWPTPQEMALGISESRANRTSRIAARRPEARIQWSMGDYLGLIDELRRTIGMPLLPETNEVYPNTLSPAHFSPDHEEAQKTLKEMAEVLAERTGKDEAGGGILSRAIFKALHGKWKLCRKIVSRHPGFPSGTFDGVAEFLPRPPSFSCTPPSPPSPTDNDGKEKEEESPTCANITVTSTPPPPVHSGEVQEYLYTETGTFTTTPTPSMPSPITILARRSYIYRHHPEHDAITVWFVKPEDSSKVDYFFHQVEISGRARDGKGGWVGGGKHLCRADWYWPRYRFSFNPGGEGRGAGDGGLREFEIGYRVKGPKKEYESDGVYERV</sequence>
<proteinExistence type="inferred from homology"/>
<dbReference type="InterPro" id="IPR036188">
    <property type="entry name" value="FAD/NAD-bd_sf"/>
</dbReference>
<evidence type="ECO:0000313" key="8">
    <source>
        <dbReference type="Proteomes" id="UP000276215"/>
    </source>
</evidence>
<feature type="domain" description="DUF6314" evidence="6">
    <location>
        <begin position="622"/>
        <end position="757"/>
    </location>
</feature>
<dbReference type="PANTHER" id="PTHR23023">
    <property type="entry name" value="DIMETHYLANILINE MONOOXYGENASE"/>
    <property type="match status" value="1"/>
</dbReference>
<dbReference type="Proteomes" id="UP000276215">
    <property type="component" value="Unassembled WGS sequence"/>
</dbReference>
<dbReference type="InterPro" id="IPR045632">
    <property type="entry name" value="DUF6314"/>
</dbReference>
<keyword evidence="3" id="KW-0274">FAD</keyword>
<dbReference type="PRINTS" id="PR00419">
    <property type="entry name" value="ADXRDTASE"/>
</dbReference>
<evidence type="ECO:0000259" key="6">
    <source>
        <dbReference type="Pfam" id="PF19834"/>
    </source>
</evidence>
<dbReference type="EMBL" id="ML120399">
    <property type="protein sequence ID" value="RPA97991.1"/>
    <property type="molecule type" value="Genomic_DNA"/>
</dbReference>
<evidence type="ECO:0000256" key="5">
    <source>
        <dbReference type="SAM" id="MobiDB-lite"/>
    </source>
</evidence>
<keyword evidence="8" id="KW-1185">Reference proteome</keyword>
<comment type="similarity">
    <text evidence="1">Belongs to the FMO family.</text>
</comment>
<accession>A0A3N4JMJ3</accession>
<evidence type="ECO:0000313" key="7">
    <source>
        <dbReference type="EMBL" id="RPA97991.1"/>
    </source>
</evidence>
<dbReference type="GO" id="GO:0050661">
    <property type="term" value="F:NADP binding"/>
    <property type="evidence" value="ECO:0007669"/>
    <property type="project" value="InterPro"/>
</dbReference>
<evidence type="ECO:0000256" key="2">
    <source>
        <dbReference type="ARBA" id="ARBA00022630"/>
    </source>
</evidence>
<dbReference type="GO" id="GO:0004499">
    <property type="term" value="F:N,N-dimethylaniline monooxygenase activity"/>
    <property type="evidence" value="ECO:0007669"/>
    <property type="project" value="InterPro"/>
</dbReference>
<keyword evidence="4" id="KW-0560">Oxidoreductase</keyword>
<organism evidence="7 8">
    <name type="scientific">Choiromyces venosus 120613-1</name>
    <dbReference type="NCBI Taxonomy" id="1336337"/>
    <lineage>
        <taxon>Eukaryota</taxon>
        <taxon>Fungi</taxon>
        <taxon>Dikarya</taxon>
        <taxon>Ascomycota</taxon>
        <taxon>Pezizomycotina</taxon>
        <taxon>Pezizomycetes</taxon>
        <taxon>Pezizales</taxon>
        <taxon>Tuberaceae</taxon>
        <taxon>Choiromyces</taxon>
    </lineage>
</organism>
<reference evidence="7 8" key="1">
    <citation type="journal article" date="2018" name="Nat. Ecol. Evol.">
        <title>Pezizomycetes genomes reveal the molecular basis of ectomycorrhizal truffle lifestyle.</title>
        <authorList>
            <person name="Murat C."/>
            <person name="Payen T."/>
            <person name="Noel B."/>
            <person name="Kuo A."/>
            <person name="Morin E."/>
            <person name="Chen J."/>
            <person name="Kohler A."/>
            <person name="Krizsan K."/>
            <person name="Balestrini R."/>
            <person name="Da Silva C."/>
            <person name="Montanini B."/>
            <person name="Hainaut M."/>
            <person name="Levati E."/>
            <person name="Barry K.W."/>
            <person name="Belfiori B."/>
            <person name="Cichocki N."/>
            <person name="Clum A."/>
            <person name="Dockter R.B."/>
            <person name="Fauchery L."/>
            <person name="Guy J."/>
            <person name="Iotti M."/>
            <person name="Le Tacon F."/>
            <person name="Lindquist E.A."/>
            <person name="Lipzen A."/>
            <person name="Malagnac F."/>
            <person name="Mello A."/>
            <person name="Molinier V."/>
            <person name="Miyauchi S."/>
            <person name="Poulain J."/>
            <person name="Riccioni C."/>
            <person name="Rubini A."/>
            <person name="Sitrit Y."/>
            <person name="Splivallo R."/>
            <person name="Traeger S."/>
            <person name="Wang M."/>
            <person name="Zifcakova L."/>
            <person name="Wipf D."/>
            <person name="Zambonelli A."/>
            <person name="Paolocci F."/>
            <person name="Nowrousian M."/>
            <person name="Ottonello S."/>
            <person name="Baldrian P."/>
            <person name="Spatafora J.W."/>
            <person name="Henrissat B."/>
            <person name="Nagy L.G."/>
            <person name="Aury J.M."/>
            <person name="Wincker P."/>
            <person name="Grigoriev I.V."/>
            <person name="Bonfante P."/>
            <person name="Martin F.M."/>
        </authorList>
    </citation>
    <scope>NUCLEOTIDE SEQUENCE [LARGE SCALE GENOMIC DNA]</scope>
    <source>
        <strain evidence="7 8">120613-1</strain>
    </source>
</reference>
<dbReference type="Gene3D" id="3.50.50.60">
    <property type="entry name" value="FAD/NAD(P)-binding domain"/>
    <property type="match status" value="2"/>
</dbReference>
<dbReference type="SUPFAM" id="SSF51905">
    <property type="entry name" value="FAD/NAD(P)-binding domain"/>
    <property type="match status" value="2"/>
</dbReference>
<dbReference type="Pfam" id="PF19834">
    <property type="entry name" value="DUF6314"/>
    <property type="match status" value="1"/>
</dbReference>
<dbReference type="Pfam" id="PF00743">
    <property type="entry name" value="FMO-like"/>
    <property type="match status" value="1"/>
</dbReference>
<gene>
    <name evidence="7" type="ORF">L873DRAFT_1688988</name>
</gene>
<keyword evidence="2" id="KW-0285">Flavoprotein</keyword>
<evidence type="ECO:0000256" key="4">
    <source>
        <dbReference type="ARBA" id="ARBA00023002"/>
    </source>
</evidence>
<protein>
    <submittedName>
        <fullName evidence="7">FAD/NAD(P)-binding domain-containing protein</fullName>
    </submittedName>
</protein>
<dbReference type="GO" id="GO:0050660">
    <property type="term" value="F:flavin adenine dinucleotide binding"/>
    <property type="evidence" value="ECO:0007669"/>
    <property type="project" value="InterPro"/>
</dbReference>
<dbReference type="STRING" id="1336337.A0A3N4JMJ3"/>
<evidence type="ECO:0000256" key="1">
    <source>
        <dbReference type="ARBA" id="ARBA00009183"/>
    </source>
</evidence>
<feature type="region of interest" description="Disordered" evidence="5">
    <location>
        <begin position="578"/>
        <end position="621"/>
    </location>
</feature>